<proteinExistence type="predicted"/>
<dbReference type="RefSeq" id="WP_301128054.1">
    <property type="nucleotide sequence ID" value="NZ_JAUHPV010000004.1"/>
</dbReference>
<sequence length="728" mass="75621">MNTTIPAKGRLALLAVTSLVVATLVALPAHAALPGSLPWNATDGLPNMTGTMLVVSDSSGNSKELGPINGNAYKVEAIHRTAVPVLGKTNPNPGTDMTEVRIDTATVGTDVWGYFAFTIESFSTGQSAWEFMEKAAPPECDYDSMTEADLIAACNPWLYRQAGDFFIVADYQGNSVTLGYRVWMDNVTGAASGGDADYLGDFTLIPDTVGGGRANAETGYVEMAVNITQAVFGGALRCTSIGNIIPSTLTGNSDSADYKDVVLADLTEQTTIANCGSVTVSKVLEPSSATGYDDSFDWTLARTGGDAIRYQADGGALSATDTLYGGDSSPTETKLIAAANYTLGEVIDPGDDGITAFELKSIVCTTEDGTDHTVTAGGTFPVKVGETTSCVITNKERKGTLTVYKTVTNDNGGTKTYADFTFSLTGPNGFVKLTNQGFSEDTDTEADGVWSLAVMPGTYTATEDDVAGYTEDDSDCASVDVPAGGSASCTIANDDDPSTIVVTKTVDNGAGGVLEADDFSVTLTGPTTGLPSSKSFVNDEGKTLEGRTSFGGLSAGSGYSITEDAYGGDVTYTVTYGGDCNADGTLKADLGLGQTRTCTVLNVAQKASPDFTTVQDWVLHDTATFTGIRAGAPSAGDVEVTFGLYTDAQCSVPVTGGEGFSHEESVALSGGIASTVDGIAVDEPGTYYWKVQYPGDEFNNPQSYCGDEVTEILALDEDHDTWPAAGTE</sequence>
<evidence type="ECO:0000259" key="2">
    <source>
        <dbReference type="Pfam" id="PF19403"/>
    </source>
</evidence>
<dbReference type="Pfam" id="PF19403">
    <property type="entry name" value="SpaA_2"/>
    <property type="match status" value="1"/>
</dbReference>
<feature type="signal peptide" evidence="1">
    <location>
        <begin position="1"/>
        <end position="31"/>
    </location>
</feature>
<feature type="chain" id="PRO_5046234210" description="SpaA-like prealbumin fold domain-containing protein" evidence="1">
    <location>
        <begin position="32"/>
        <end position="728"/>
    </location>
</feature>
<gene>
    <name evidence="3" type="ORF">QQX04_08230</name>
</gene>
<dbReference type="EMBL" id="JAUHPV010000004">
    <property type="protein sequence ID" value="MDN4472973.1"/>
    <property type="molecule type" value="Genomic_DNA"/>
</dbReference>
<feature type="domain" description="SpaA-like prealbumin fold" evidence="2">
    <location>
        <begin position="398"/>
        <end position="491"/>
    </location>
</feature>
<reference evidence="3" key="1">
    <citation type="submission" date="2023-06" db="EMBL/GenBank/DDBJ databases">
        <title>SYSU T00b26.</title>
        <authorList>
            <person name="Gao L."/>
            <person name="Fang B.-Z."/>
            <person name="Li W.-J."/>
        </authorList>
    </citation>
    <scope>NUCLEOTIDE SEQUENCE</scope>
    <source>
        <strain evidence="3">SYSU T00b26</strain>
    </source>
</reference>
<keyword evidence="4" id="KW-1185">Reference proteome</keyword>
<accession>A0ABT8G1H2</accession>
<evidence type="ECO:0000313" key="4">
    <source>
        <dbReference type="Proteomes" id="UP001172738"/>
    </source>
</evidence>
<protein>
    <recommendedName>
        <fullName evidence="2">SpaA-like prealbumin fold domain-containing protein</fullName>
    </recommendedName>
</protein>
<dbReference type="InterPro" id="IPR045826">
    <property type="entry name" value="SpaA_PFL_dom_2"/>
</dbReference>
<evidence type="ECO:0000256" key="1">
    <source>
        <dbReference type="SAM" id="SignalP"/>
    </source>
</evidence>
<keyword evidence="1" id="KW-0732">Signal</keyword>
<organism evidence="3 4">
    <name type="scientific">Demequina zhanjiangensis</name>
    <dbReference type="NCBI Taxonomy" id="3051659"/>
    <lineage>
        <taxon>Bacteria</taxon>
        <taxon>Bacillati</taxon>
        <taxon>Actinomycetota</taxon>
        <taxon>Actinomycetes</taxon>
        <taxon>Micrococcales</taxon>
        <taxon>Demequinaceae</taxon>
        <taxon>Demequina</taxon>
    </lineage>
</organism>
<name>A0ABT8G1H2_9MICO</name>
<evidence type="ECO:0000313" key="3">
    <source>
        <dbReference type="EMBL" id="MDN4472973.1"/>
    </source>
</evidence>
<comment type="caution">
    <text evidence="3">The sequence shown here is derived from an EMBL/GenBank/DDBJ whole genome shotgun (WGS) entry which is preliminary data.</text>
</comment>
<dbReference type="Proteomes" id="UP001172738">
    <property type="component" value="Unassembled WGS sequence"/>
</dbReference>